<feature type="region of interest" description="Disordered" evidence="1">
    <location>
        <begin position="124"/>
        <end position="147"/>
    </location>
</feature>
<dbReference type="EMBL" id="CP031001">
    <property type="protein sequence ID" value="QHN80009.1"/>
    <property type="molecule type" value="Genomic_DNA"/>
</dbReference>
<dbReference type="GO" id="GO:0005886">
    <property type="term" value="C:plasma membrane"/>
    <property type="evidence" value="ECO:0007669"/>
    <property type="project" value="TreeGrafter"/>
</dbReference>
<feature type="compositionally biased region" description="Basic residues" evidence="1">
    <location>
        <begin position="124"/>
        <end position="135"/>
    </location>
</feature>
<evidence type="ECO:0000313" key="3">
    <source>
        <dbReference type="Proteomes" id="UP000464620"/>
    </source>
</evidence>
<evidence type="ECO:0000256" key="1">
    <source>
        <dbReference type="SAM" id="MobiDB-lite"/>
    </source>
</evidence>
<feature type="compositionally biased region" description="Basic and acidic residues" evidence="1">
    <location>
        <begin position="57"/>
        <end position="78"/>
    </location>
</feature>
<evidence type="ECO:0000313" key="2">
    <source>
        <dbReference type="EMBL" id="QHN80009.1"/>
    </source>
</evidence>
<gene>
    <name evidence="2" type="ORF">DS421_19g674780</name>
</gene>
<reference evidence="2 3" key="1">
    <citation type="submission" date="2020-01" db="EMBL/GenBank/DDBJ databases">
        <title>Genome sequence of Arachis hypogaea, cultivar Shitouqi.</title>
        <authorList>
            <person name="Zhuang W."/>
            <person name="Chen H."/>
            <person name="Varshney R."/>
            <person name="Wang D."/>
            <person name="Ming R."/>
        </authorList>
    </citation>
    <scope>NUCLEOTIDE SEQUENCE [LARGE SCALE GENOMIC DNA]</scope>
    <source>
        <tissue evidence="2">Young leaf</tissue>
    </source>
</reference>
<name>A0A6B9VEL3_ARAHY</name>
<dbReference type="PANTHER" id="PTHR32258:SF6">
    <property type="entry name" value="PROTEIN NETWORKED 1A"/>
    <property type="match status" value="1"/>
</dbReference>
<organism evidence="2 3">
    <name type="scientific">Arachis hypogaea</name>
    <name type="common">Peanut</name>
    <dbReference type="NCBI Taxonomy" id="3818"/>
    <lineage>
        <taxon>Eukaryota</taxon>
        <taxon>Viridiplantae</taxon>
        <taxon>Streptophyta</taxon>
        <taxon>Embryophyta</taxon>
        <taxon>Tracheophyta</taxon>
        <taxon>Spermatophyta</taxon>
        <taxon>Magnoliopsida</taxon>
        <taxon>eudicotyledons</taxon>
        <taxon>Gunneridae</taxon>
        <taxon>Pentapetalae</taxon>
        <taxon>rosids</taxon>
        <taxon>fabids</taxon>
        <taxon>Fabales</taxon>
        <taxon>Fabaceae</taxon>
        <taxon>Papilionoideae</taxon>
        <taxon>50 kb inversion clade</taxon>
        <taxon>dalbergioids sensu lato</taxon>
        <taxon>Dalbergieae</taxon>
        <taxon>Pterocarpus clade</taxon>
        <taxon>Arachis</taxon>
    </lineage>
</organism>
<protein>
    <submittedName>
        <fullName evidence="2">Protein NETWORKED 1B</fullName>
    </submittedName>
</protein>
<dbReference type="PANTHER" id="PTHR32258">
    <property type="entry name" value="PROTEIN NETWORKED 4A"/>
    <property type="match status" value="1"/>
</dbReference>
<feature type="region of interest" description="Disordered" evidence="1">
    <location>
        <begin position="44"/>
        <end position="78"/>
    </location>
</feature>
<accession>A0A6B9VEL3</accession>
<dbReference type="AlphaFoldDB" id="A0A6B9VEL3"/>
<proteinExistence type="predicted"/>
<dbReference type="GO" id="GO:0051015">
    <property type="term" value="F:actin filament binding"/>
    <property type="evidence" value="ECO:0007669"/>
    <property type="project" value="TreeGrafter"/>
</dbReference>
<dbReference type="Proteomes" id="UP000464620">
    <property type="component" value="Chromosome B09"/>
</dbReference>
<sequence length="147" mass="16455">MEAVKGIKKGNDAECDTVKRQIEDVEGAVLKLSDTNDQLMKDLEESTPSLNKVVSAEAEKSRQTQRKRVAEQARRDSQEIGQLQFEVQNIQYVMLKLGDEKKSKGKSRFSGKTVVLLRDFIRSGKKSSSKKHKKGCFCGCSKPSTTE</sequence>
<dbReference type="InterPro" id="IPR051861">
    <property type="entry name" value="NET_actin-binding_domain"/>
</dbReference>